<dbReference type="Proteomes" id="UP000653565">
    <property type="component" value="Unassembled WGS sequence"/>
</dbReference>
<proteinExistence type="predicted"/>
<protein>
    <submittedName>
        <fullName evidence="1">Uncharacterized protein</fullName>
    </submittedName>
</protein>
<reference evidence="1" key="2">
    <citation type="submission" date="2020-04" db="EMBL/GenBank/DDBJ databases">
        <authorList>
            <person name="Santos R.A.C."/>
            <person name="Steenwyk J.L."/>
            <person name="Rivero-Menendez O."/>
            <person name="Mead M.E."/>
            <person name="Silva L.P."/>
            <person name="Bastos R.W."/>
            <person name="Alastruey-Izquierdo A."/>
            <person name="Goldman G.H."/>
            <person name="Rokas A."/>
        </authorList>
    </citation>
    <scope>NUCLEOTIDE SEQUENCE</scope>
    <source>
        <strain evidence="1">CNM-CM6805</strain>
    </source>
</reference>
<accession>A0A8H4GSD4</accession>
<reference evidence="1" key="1">
    <citation type="journal article" date="2020" name="bioRxiv">
        <title>Genomic and phenotypic heterogeneity of clinical isolates of the human pathogens Aspergillus fumigatus, Aspergillus lentulus and Aspergillus fumigatiaffinis.</title>
        <authorList>
            <person name="dos Santos R.A.C."/>
            <person name="Steenwyk J.L."/>
            <person name="Rivero-Menendez O."/>
            <person name="Mead M.E."/>
            <person name="Silva L.P."/>
            <person name="Bastos R.W."/>
            <person name="Alastruey-Izquierdo A."/>
            <person name="Goldman G.H."/>
            <person name="Rokas A."/>
        </authorList>
    </citation>
    <scope>NUCLEOTIDE SEQUENCE</scope>
    <source>
        <strain evidence="1">CNM-CM6805</strain>
    </source>
</reference>
<gene>
    <name evidence="1" type="ORF">CNMCM6805_003126</name>
</gene>
<organism evidence="1 2">
    <name type="scientific">Aspergillus fumigatiaffinis</name>
    <dbReference type="NCBI Taxonomy" id="340414"/>
    <lineage>
        <taxon>Eukaryota</taxon>
        <taxon>Fungi</taxon>
        <taxon>Dikarya</taxon>
        <taxon>Ascomycota</taxon>
        <taxon>Pezizomycotina</taxon>
        <taxon>Eurotiomycetes</taxon>
        <taxon>Eurotiomycetidae</taxon>
        <taxon>Eurotiales</taxon>
        <taxon>Aspergillaceae</taxon>
        <taxon>Aspergillus</taxon>
        <taxon>Aspergillus subgen. Fumigati</taxon>
    </lineage>
</organism>
<name>A0A8H4GSD4_9EURO</name>
<evidence type="ECO:0000313" key="2">
    <source>
        <dbReference type="Proteomes" id="UP000653565"/>
    </source>
</evidence>
<comment type="caution">
    <text evidence="1">The sequence shown here is derived from an EMBL/GenBank/DDBJ whole genome shotgun (WGS) entry which is preliminary data.</text>
</comment>
<evidence type="ECO:0000313" key="1">
    <source>
        <dbReference type="EMBL" id="KAF4227315.1"/>
    </source>
</evidence>
<sequence length="182" mass="20911">MSYPHVRLHIAENSAITWNDDYSSLETADLEHLLQQCRHSLASLEAELTRRNVPTYPISTGKADKCFEAMERLVLRVKLTGRLDNKAVENVHVAMHTLKNPTTDLKTQAYQRFIFDILRLYGRDLFLACVGSLGKHKMANMNDDDRLGLLYLLKQKGQRLKVDELLQFAVEYQVPFFDGNIS</sequence>
<dbReference type="AlphaFoldDB" id="A0A8H4GSD4"/>
<keyword evidence="2" id="KW-1185">Reference proteome</keyword>
<dbReference type="EMBL" id="JAAAPX010000188">
    <property type="protein sequence ID" value="KAF4227315.1"/>
    <property type="molecule type" value="Genomic_DNA"/>
</dbReference>